<keyword evidence="1" id="KW-1133">Transmembrane helix</keyword>
<comment type="caution">
    <text evidence="2">The sequence shown here is derived from an EMBL/GenBank/DDBJ whole genome shotgun (WGS) entry which is preliminary data.</text>
</comment>
<dbReference type="Proteomes" id="UP001596302">
    <property type="component" value="Unassembled WGS sequence"/>
</dbReference>
<evidence type="ECO:0000313" key="2">
    <source>
        <dbReference type="EMBL" id="MFC5993136.1"/>
    </source>
</evidence>
<keyword evidence="1" id="KW-0812">Transmembrane</keyword>
<evidence type="ECO:0008006" key="4">
    <source>
        <dbReference type="Google" id="ProtNLM"/>
    </source>
</evidence>
<feature type="transmembrane region" description="Helical" evidence="1">
    <location>
        <begin position="71"/>
        <end position="91"/>
    </location>
</feature>
<evidence type="ECO:0000313" key="3">
    <source>
        <dbReference type="Proteomes" id="UP001596302"/>
    </source>
</evidence>
<dbReference type="RefSeq" id="WP_379582408.1">
    <property type="nucleotide sequence ID" value="NZ_JBHSQW010000007.1"/>
</dbReference>
<name>A0ABW1IXD0_9PSEU</name>
<keyword evidence="3" id="KW-1185">Reference proteome</keyword>
<feature type="transmembrane region" description="Helical" evidence="1">
    <location>
        <begin position="130"/>
        <end position="152"/>
    </location>
</feature>
<feature type="transmembrane region" description="Helical" evidence="1">
    <location>
        <begin position="6"/>
        <end position="23"/>
    </location>
</feature>
<protein>
    <recommendedName>
        <fullName evidence="4">DUF2269 family protein</fullName>
    </recommendedName>
</protein>
<sequence length="155" mass="15852">MNTLALIGLILWIITALGGFVMLGRWISRGGLRQQSSGVSRFPAGAVFSHFLLAAAGLVLWIIYLVSDAAVLTWVSLAVLVVVAGIGFGLFSRWLPVYRGRPVATTGGPGAAAGASLSAEPAERHLPVPVVFAHGLLGAATLVVVLLVALGVGGS</sequence>
<organism evidence="2 3">
    <name type="scientific">Pseudonocardia hispaniensis</name>
    <dbReference type="NCBI Taxonomy" id="904933"/>
    <lineage>
        <taxon>Bacteria</taxon>
        <taxon>Bacillati</taxon>
        <taxon>Actinomycetota</taxon>
        <taxon>Actinomycetes</taxon>
        <taxon>Pseudonocardiales</taxon>
        <taxon>Pseudonocardiaceae</taxon>
        <taxon>Pseudonocardia</taxon>
    </lineage>
</organism>
<dbReference type="EMBL" id="JBHSQW010000007">
    <property type="protein sequence ID" value="MFC5993136.1"/>
    <property type="molecule type" value="Genomic_DNA"/>
</dbReference>
<accession>A0ABW1IXD0</accession>
<proteinExistence type="predicted"/>
<reference evidence="3" key="1">
    <citation type="journal article" date="2019" name="Int. J. Syst. Evol. Microbiol.">
        <title>The Global Catalogue of Microorganisms (GCM) 10K type strain sequencing project: providing services to taxonomists for standard genome sequencing and annotation.</title>
        <authorList>
            <consortium name="The Broad Institute Genomics Platform"/>
            <consortium name="The Broad Institute Genome Sequencing Center for Infectious Disease"/>
            <person name="Wu L."/>
            <person name="Ma J."/>
        </authorList>
    </citation>
    <scope>NUCLEOTIDE SEQUENCE [LARGE SCALE GENOMIC DNA]</scope>
    <source>
        <strain evidence="3">CCM 8391</strain>
    </source>
</reference>
<gene>
    <name evidence="2" type="ORF">ACFQE5_02800</name>
</gene>
<evidence type="ECO:0000256" key="1">
    <source>
        <dbReference type="SAM" id="Phobius"/>
    </source>
</evidence>
<feature type="transmembrane region" description="Helical" evidence="1">
    <location>
        <begin position="44"/>
        <end position="65"/>
    </location>
</feature>
<keyword evidence="1" id="KW-0472">Membrane</keyword>